<evidence type="ECO:0000313" key="1">
    <source>
        <dbReference type="EMBL" id="KAK0446037.1"/>
    </source>
</evidence>
<accession>A0AA39JPF7</accession>
<gene>
    <name evidence="1" type="ORF">EV420DRAFT_1751487</name>
</gene>
<dbReference type="GeneID" id="85363918"/>
<sequence>MLEVYGDGGRRGVRYLTLNEQISGEVTVIKGLNTCQLQWAYNGVVLPVGVHDGNCHYSVTDSDCLCTVNLASFGLPNITRNGCCYTERYEAHVITRLVQLDARLRKAKQAYLMAYVASRLMAMYWRRHDHSKMNRIYTVSAFGSSDRCSPWPSAIRNAKETGGDRCRTPYGGLVDGFVPFLPDTKLGGLQVPYYYYLNHMTSSNYVSSLTLSPLLCLLKAAEPLHRTQKKEGIAHLCIL</sequence>
<dbReference type="EMBL" id="JAUEPS010000048">
    <property type="protein sequence ID" value="KAK0446037.1"/>
    <property type="molecule type" value="Genomic_DNA"/>
</dbReference>
<dbReference type="Proteomes" id="UP001175211">
    <property type="component" value="Unassembled WGS sequence"/>
</dbReference>
<proteinExistence type="predicted"/>
<keyword evidence="2" id="KW-1185">Reference proteome</keyword>
<comment type="caution">
    <text evidence="1">The sequence shown here is derived from an EMBL/GenBank/DDBJ whole genome shotgun (WGS) entry which is preliminary data.</text>
</comment>
<name>A0AA39JPF7_ARMTA</name>
<organism evidence="1 2">
    <name type="scientific">Armillaria tabescens</name>
    <name type="common">Ringless honey mushroom</name>
    <name type="synonym">Agaricus tabescens</name>
    <dbReference type="NCBI Taxonomy" id="1929756"/>
    <lineage>
        <taxon>Eukaryota</taxon>
        <taxon>Fungi</taxon>
        <taxon>Dikarya</taxon>
        <taxon>Basidiomycota</taxon>
        <taxon>Agaricomycotina</taxon>
        <taxon>Agaricomycetes</taxon>
        <taxon>Agaricomycetidae</taxon>
        <taxon>Agaricales</taxon>
        <taxon>Marasmiineae</taxon>
        <taxon>Physalacriaceae</taxon>
        <taxon>Desarmillaria</taxon>
    </lineage>
</organism>
<evidence type="ECO:0000313" key="2">
    <source>
        <dbReference type="Proteomes" id="UP001175211"/>
    </source>
</evidence>
<dbReference type="AlphaFoldDB" id="A0AA39JPF7"/>
<dbReference type="RefSeq" id="XP_060325678.1">
    <property type="nucleotide sequence ID" value="XM_060480370.1"/>
</dbReference>
<protein>
    <submittedName>
        <fullName evidence="1">Uncharacterized protein</fullName>
    </submittedName>
</protein>
<reference evidence="1" key="1">
    <citation type="submission" date="2023-06" db="EMBL/GenBank/DDBJ databases">
        <authorList>
            <consortium name="Lawrence Berkeley National Laboratory"/>
            <person name="Ahrendt S."/>
            <person name="Sahu N."/>
            <person name="Indic B."/>
            <person name="Wong-Bajracharya J."/>
            <person name="Merenyi Z."/>
            <person name="Ke H.-M."/>
            <person name="Monk M."/>
            <person name="Kocsube S."/>
            <person name="Drula E."/>
            <person name="Lipzen A."/>
            <person name="Balint B."/>
            <person name="Henrissat B."/>
            <person name="Andreopoulos B."/>
            <person name="Martin F.M."/>
            <person name="Harder C.B."/>
            <person name="Rigling D."/>
            <person name="Ford K.L."/>
            <person name="Foster G.D."/>
            <person name="Pangilinan J."/>
            <person name="Papanicolaou A."/>
            <person name="Barry K."/>
            <person name="LaButti K."/>
            <person name="Viragh M."/>
            <person name="Koriabine M."/>
            <person name="Yan M."/>
            <person name="Riley R."/>
            <person name="Champramary S."/>
            <person name="Plett K.L."/>
            <person name="Tsai I.J."/>
            <person name="Slot J."/>
            <person name="Sipos G."/>
            <person name="Plett J."/>
            <person name="Nagy L.G."/>
            <person name="Grigoriev I.V."/>
        </authorList>
    </citation>
    <scope>NUCLEOTIDE SEQUENCE</scope>
    <source>
        <strain evidence="1">CCBAS 213</strain>
    </source>
</reference>